<evidence type="ECO:0000256" key="1">
    <source>
        <dbReference type="ARBA" id="ARBA00012552"/>
    </source>
</evidence>
<dbReference type="GO" id="GO:0003723">
    <property type="term" value="F:RNA binding"/>
    <property type="evidence" value="ECO:0007669"/>
    <property type="project" value="EnsemblFungi"/>
</dbReference>
<dbReference type="PROSITE" id="PS51195">
    <property type="entry name" value="Q_MOTIF"/>
    <property type="match status" value="1"/>
</dbReference>
<dbReference type="GO" id="GO:0006368">
    <property type="term" value="P:transcription elongation by RNA polymerase II"/>
    <property type="evidence" value="ECO:0007669"/>
    <property type="project" value="EnsemblFungi"/>
</dbReference>
<feature type="domain" description="DEAD-box RNA helicase Q" evidence="9">
    <location>
        <begin position="46"/>
        <end position="74"/>
    </location>
</feature>
<evidence type="ECO:0000256" key="2">
    <source>
        <dbReference type="ARBA" id="ARBA00022741"/>
    </source>
</evidence>
<dbReference type="SMART" id="SM00487">
    <property type="entry name" value="DEXDc"/>
    <property type="match status" value="1"/>
</dbReference>
<dbReference type="GO" id="GO:0000346">
    <property type="term" value="C:transcription export complex"/>
    <property type="evidence" value="ECO:0007669"/>
    <property type="project" value="EnsemblFungi"/>
</dbReference>
<feature type="short sequence motif" description="Q motif" evidence="6">
    <location>
        <begin position="46"/>
        <end position="74"/>
    </location>
</feature>
<keyword evidence="2" id="KW-0547">Nucleotide-binding</keyword>
<dbReference type="Pfam" id="PF00271">
    <property type="entry name" value="Helicase_C"/>
    <property type="match status" value="1"/>
</dbReference>
<evidence type="ECO:0000256" key="6">
    <source>
        <dbReference type="PROSITE-ProRule" id="PRU00552"/>
    </source>
</evidence>
<dbReference type="VEuPathDB" id="MicrosporidiaDB:ECANGB1_449"/>
<keyword evidence="5" id="KW-0067">ATP-binding</keyword>
<feature type="domain" description="Helicase C-terminal" evidence="8">
    <location>
        <begin position="250"/>
        <end position="402"/>
    </location>
</feature>
<reference evidence="10 11" key="1">
    <citation type="journal article" date="2017" name="Environ. Microbiol.">
        <title>Decay of the glycolytic pathway and adaptation to intranuclear parasitism within Enterocytozoonidae microsporidia.</title>
        <authorList>
            <person name="Wiredu Boakye D."/>
            <person name="Jaroenlak P."/>
            <person name="Prachumwat A."/>
            <person name="Williams T.A."/>
            <person name="Bateman K.S."/>
            <person name="Itsathitphaisarn O."/>
            <person name="Sritunyalucksana K."/>
            <person name="Paszkiewicz K.H."/>
            <person name="Moore K.A."/>
            <person name="Stentiford G.D."/>
            <person name="Williams B.A."/>
        </authorList>
    </citation>
    <scope>NUCLEOTIDE SEQUENCE [LARGE SCALE GENOMIC DNA]</scope>
    <source>
        <strain evidence="10 11">GB1</strain>
    </source>
</reference>
<evidence type="ECO:0000256" key="5">
    <source>
        <dbReference type="ARBA" id="ARBA00022840"/>
    </source>
</evidence>
<dbReference type="OrthoDB" id="10265785at2759"/>
<dbReference type="Pfam" id="PF00270">
    <property type="entry name" value="DEAD"/>
    <property type="match status" value="1"/>
</dbReference>
<dbReference type="EMBL" id="LWDP01000015">
    <property type="protein sequence ID" value="ORD94569.1"/>
    <property type="molecule type" value="Genomic_DNA"/>
</dbReference>
<evidence type="ECO:0000259" key="7">
    <source>
        <dbReference type="PROSITE" id="PS51192"/>
    </source>
</evidence>
<protein>
    <recommendedName>
        <fullName evidence="1">RNA helicase</fullName>
        <ecNumber evidence="1">3.6.4.13</ecNumber>
    </recommendedName>
</protein>
<evidence type="ECO:0000256" key="4">
    <source>
        <dbReference type="ARBA" id="ARBA00022806"/>
    </source>
</evidence>
<dbReference type="InterPro" id="IPR014014">
    <property type="entry name" value="RNA_helicase_DEAD_Q_motif"/>
</dbReference>
<evidence type="ECO:0000256" key="3">
    <source>
        <dbReference type="ARBA" id="ARBA00022801"/>
    </source>
</evidence>
<dbReference type="InterPro" id="IPR014001">
    <property type="entry name" value="Helicase_ATP-bd"/>
</dbReference>
<dbReference type="CDD" id="cd18787">
    <property type="entry name" value="SF2_C_DEAD"/>
    <property type="match status" value="1"/>
</dbReference>
<dbReference type="InterPro" id="IPR011545">
    <property type="entry name" value="DEAD/DEAH_box_helicase_dom"/>
</dbReference>
<sequence>MRNTSNPLNSNLAKCDSTETISTLEDYDEKNNEKYDTTIHETTATASFTDFGLNSRLLQNIKAAQFEQPSPVQALAIPKMLLGRDVLCQAKSGTGKTAVFVVATVEQTLRDPKTKTVVCCNTPEMAEQVHSEYTRFTRGMNINTINLNSSTDQYIDQNIDQNISIFIGEIDALLRHRRINSVKNALFVLDECDQIINHRGLRTLLSRIHPKSVNMFTATLTQAAKRAALALLRDPYELYVHDDTQLTLYGLKQFYREVKEREKLETTQRIIDGSEAAKIIVFCNRPQSVAYLATMLRHRRVLSATDCDGDGVRAWQLRLFKESRTQAVLAATDVMARGIDVRGVELVINYDMPHDPETYLHRVGRAGRFETEGVAVNYISGIKDRMRMKEVMNRYEVDVKVM</sequence>
<dbReference type="GO" id="GO:0000398">
    <property type="term" value="P:mRNA splicing, via spliceosome"/>
    <property type="evidence" value="ECO:0007669"/>
    <property type="project" value="EnsemblFungi"/>
</dbReference>
<dbReference type="Proteomes" id="UP000192639">
    <property type="component" value="Unassembled WGS sequence"/>
</dbReference>
<evidence type="ECO:0000259" key="8">
    <source>
        <dbReference type="PROSITE" id="PS51194"/>
    </source>
</evidence>
<organism evidence="10 11">
    <name type="scientific">Enterospora canceri</name>
    <dbReference type="NCBI Taxonomy" id="1081671"/>
    <lineage>
        <taxon>Eukaryota</taxon>
        <taxon>Fungi</taxon>
        <taxon>Fungi incertae sedis</taxon>
        <taxon>Microsporidia</taxon>
        <taxon>Enterocytozoonidae</taxon>
        <taxon>Enterospora</taxon>
    </lineage>
</organism>
<feature type="domain" description="Helicase ATP-binding" evidence="7">
    <location>
        <begin position="77"/>
        <end position="238"/>
    </location>
</feature>
<keyword evidence="3" id="KW-0378">Hydrolase</keyword>
<dbReference type="GO" id="GO:0005524">
    <property type="term" value="F:ATP binding"/>
    <property type="evidence" value="ECO:0007669"/>
    <property type="project" value="UniProtKB-KW"/>
</dbReference>
<dbReference type="GO" id="GO:0016787">
    <property type="term" value="F:hydrolase activity"/>
    <property type="evidence" value="ECO:0007669"/>
    <property type="project" value="UniProtKB-KW"/>
</dbReference>
<dbReference type="GO" id="GO:0031124">
    <property type="term" value="P:mRNA 3'-end processing"/>
    <property type="evidence" value="ECO:0007669"/>
    <property type="project" value="EnsemblFungi"/>
</dbReference>
<name>A0A1Y1S7W6_9MICR</name>
<dbReference type="GO" id="GO:0006283">
    <property type="term" value="P:transcription-coupled nucleotide-excision repair"/>
    <property type="evidence" value="ECO:0007669"/>
    <property type="project" value="EnsemblFungi"/>
</dbReference>
<proteinExistence type="predicted"/>
<dbReference type="GO" id="GO:0006406">
    <property type="term" value="P:mRNA export from nucleus"/>
    <property type="evidence" value="ECO:0007669"/>
    <property type="project" value="EnsemblFungi"/>
</dbReference>
<keyword evidence="4" id="KW-0347">Helicase</keyword>
<comment type="caution">
    <text evidence="10">The sequence shown here is derived from an EMBL/GenBank/DDBJ whole genome shotgun (WGS) entry which is preliminary data.</text>
</comment>
<dbReference type="GO" id="GO:0000781">
    <property type="term" value="C:chromosome, telomeric region"/>
    <property type="evidence" value="ECO:0007669"/>
    <property type="project" value="EnsemblFungi"/>
</dbReference>
<dbReference type="AlphaFoldDB" id="A0A1Y1S7W6"/>
<dbReference type="PANTHER" id="PTHR47958">
    <property type="entry name" value="ATP-DEPENDENT RNA HELICASE DBP3"/>
    <property type="match status" value="1"/>
</dbReference>
<evidence type="ECO:0000313" key="10">
    <source>
        <dbReference type="EMBL" id="ORD94569.1"/>
    </source>
</evidence>
<dbReference type="EC" id="3.6.4.13" evidence="1"/>
<evidence type="ECO:0000313" key="11">
    <source>
        <dbReference type="Proteomes" id="UP000192639"/>
    </source>
</evidence>
<dbReference type="InterPro" id="IPR001650">
    <property type="entry name" value="Helicase_C-like"/>
</dbReference>
<dbReference type="Gene3D" id="3.40.50.300">
    <property type="entry name" value="P-loop containing nucleotide triphosphate hydrolases"/>
    <property type="match status" value="2"/>
</dbReference>
<dbReference type="PROSITE" id="PS51192">
    <property type="entry name" value="HELICASE_ATP_BIND_1"/>
    <property type="match status" value="1"/>
</dbReference>
<dbReference type="PROSITE" id="PS51194">
    <property type="entry name" value="HELICASE_CTER"/>
    <property type="match status" value="1"/>
</dbReference>
<dbReference type="SMART" id="SM00490">
    <property type="entry name" value="HELICc"/>
    <property type="match status" value="1"/>
</dbReference>
<dbReference type="GO" id="GO:0003724">
    <property type="term" value="F:RNA helicase activity"/>
    <property type="evidence" value="ECO:0007669"/>
    <property type="project" value="UniProtKB-EC"/>
</dbReference>
<accession>A0A1Y1S7W6</accession>
<evidence type="ECO:0000259" key="9">
    <source>
        <dbReference type="PROSITE" id="PS51195"/>
    </source>
</evidence>
<dbReference type="SUPFAM" id="SSF52540">
    <property type="entry name" value="P-loop containing nucleoside triphosphate hydrolases"/>
    <property type="match status" value="1"/>
</dbReference>
<keyword evidence="11" id="KW-1185">Reference proteome</keyword>
<dbReference type="InterPro" id="IPR027417">
    <property type="entry name" value="P-loop_NTPase"/>
</dbReference>
<dbReference type="GO" id="GO:0031509">
    <property type="term" value="P:subtelomeric heterochromatin formation"/>
    <property type="evidence" value="ECO:0007669"/>
    <property type="project" value="EnsemblFungi"/>
</dbReference>
<gene>
    <name evidence="10" type="primary">SUB2</name>
    <name evidence="10" type="ORF">ECANGB1_449</name>
</gene>